<comment type="caution">
    <text evidence="2">The sequence shown here is derived from an EMBL/GenBank/DDBJ whole genome shotgun (WGS) entry which is preliminary data.</text>
</comment>
<dbReference type="Proteomes" id="UP000256373">
    <property type="component" value="Unassembled WGS sequence"/>
</dbReference>
<reference evidence="2 3" key="1">
    <citation type="submission" date="2018-07" db="EMBL/GenBank/DDBJ databases">
        <title>Dyadobacter roseus sp. nov., isolated from rose rhizosphere soil.</title>
        <authorList>
            <person name="Chen L."/>
        </authorList>
    </citation>
    <scope>NUCLEOTIDE SEQUENCE [LARGE SCALE GENOMIC DNA]</scope>
    <source>
        <strain evidence="2 3">RS19</strain>
    </source>
</reference>
<dbReference type="EMBL" id="QNUL01000013">
    <property type="protein sequence ID" value="REA59843.1"/>
    <property type="molecule type" value="Genomic_DNA"/>
</dbReference>
<name>A0A3D8Y8Z1_9BACT</name>
<accession>A0A3D8Y8Z1</accession>
<feature type="signal peptide" evidence="1">
    <location>
        <begin position="1"/>
        <end position="21"/>
    </location>
</feature>
<protein>
    <recommendedName>
        <fullName evidence="4">Outer membrane lipoprotein carrier protein LolA</fullName>
    </recommendedName>
</protein>
<keyword evidence="3" id="KW-1185">Reference proteome</keyword>
<sequence length="218" mass="24651">MNYLRSVLMCVTVLISGLAQAQDLGSLNGTPVNEPAGNSVYLLSKWYPGSIRTTNDQFYDGVSMRYDVKNDQVEYKKDSASFRISDGVKEFTIASGTDLYIFRSGFPAAKGLTEQSFYRVMYDGNVKLLKRYQSEITAEKASATRTMEHDALLYIEKDNKITPVTLKNKNSFLKLLSDEKNKMNYVIKEENLEFDGDDDLVKLLEEYDSYKAGRGGDN</sequence>
<dbReference type="OrthoDB" id="680837at2"/>
<gene>
    <name evidence="2" type="ORF">DSL64_16095</name>
</gene>
<keyword evidence="1" id="KW-0732">Signal</keyword>
<dbReference type="AlphaFoldDB" id="A0A3D8Y8Z1"/>
<feature type="chain" id="PRO_5017813331" description="Outer membrane lipoprotein carrier protein LolA" evidence="1">
    <location>
        <begin position="22"/>
        <end position="218"/>
    </location>
</feature>
<proteinExistence type="predicted"/>
<dbReference type="RefSeq" id="WP_115831948.1">
    <property type="nucleotide sequence ID" value="NZ_QNUL01000013.1"/>
</dbReference>
<organism evidence="2 3">
    <name type="scientific">Dyadobacter luteus</name>
    <dbReference type="NCBI Taxonomy" id="2259619"/>
    <lineage>
        <taxon>Bacteria</taxon>
        <taxon>Pseudomonadati</taxon>
        <taxon>Bacteroidota</taxon>
        <taxon>Cytophagia</taxon>
        <taxon>Cytophagales</taxon>
        <taxon>Spirosomataceae</taxon>
        <taxon>Dyadobacter</taxon>
    </lineage>
</organism>
<evidence type="ECO:0000256" key="1">
    <source>
        <dbReference type="SAM" id="SignalP"/>
    </source>
</evidence>
<evidence type="ECO:0000313" key="3">
    <source>
        <dbReference type="Proteomes" id="UP000256373"/>
    </source>
</evidence>
<evidence type="ECO:0000313" key="2">
    <source>
        <dbReference type="EMBL" id="REA59843.1"/>
    </source>
</evidence>
<evidence type="ECO:0008006" key="4">
    <source>
        <dbReference type="Google" id="ProtNLM"/>
    </source>
</evidence>